<evidence type="ECO:0000256" key="3">
    <source>
        <dbReference type="PROSITE-ProRule" id="PRU00339"/>
    </source>
</evidence>
<dbReference type="SUPFAM" id="SSF48452">
    <property type="entry name" value="TPR-like"/>
    <property type="match status" value="1"/>
</dbReference>
<keyword evidence="1" id="KW-0677">Repeat</keyword>
<dbReference type="InterPro" id="IPR011990">
    <property type="entry name" value="TPR-like_helical_dom_sf"/>
</dbReference>
<dbReference type="PROSITE" id="PS50005">
    <property type="entry name" value="TPR"/>
    <property type="match status" value="2"/>
</dbReference>
<protein>
    <submittedName>
        <fullName evidence="6">Tetratricopeptide repeat protein</fullName>
    </submittedName>
</protein>
<comment type="caution">
    <text evidence="6">The sequence shown here is derived from an EMBL/GenBank/DDBJ whole genome shotgun (WGS) entry which is preliminary data.</text>
</comment>
<proteinExistence type="predicted"/>
<evidence type="ECO:0000256" key="1">
    <source>
        <dbReference type="ARBA" id="ARBA00022737"/>
    </source>
</evidence>
<dbReference type="Pfam" id="PF13414">
    <property type="entry name" value="TPR_11"/>
    <property type="match status" value="1"/>
</dbReference>
<feature type="region of interest" description="Disordered" evidence="4">
    <location>
        <begin position="141"/>
        <end position="281"/>
    </location>
</feature>
<name>A0ABW3I032_9FLAO</name>
<dbReference type="InterPro" id="IPR019734">
    <property type="entry name" value="TPR_rpt"/>
</dbReference>
<sequence>MMKKVLYILVLFISFSFAQEDKKPQDIQHIYQGNVELKENDFVNAEAEYRKAISENPVNATSKYNLGNAYYQNKKNKEAVARYVQAIKVAKTKEEKHEAYHNMGNSFMQQKKYDQAINAYKNALRNNPSDDETRYNLALAKKEKENQKNKKNDDKNEDTKDKDNKNKGNKDQKEDNKEGDDKEDKKDQGDKDNKENDKDQKGDKEEDKKGDDKKDDKKDSKNDQGDDKEEKEKEKQLKPGQLSPQQVQSLLEAMNNQEKKLQEKLNAKKAKGVPVQNEKDW</sequence>
<feature type="chain" id="PRO_5045889983" evidence="5">
    <location>
        <begin position="19"/>
        <end position="281"/>
    </location>
</feature>
<organism evidence="6 7">
    <name type="scientific">Pseudofulvibacter geojedonensis</name>
    <dbReference type="NCBI Taxonomy" id="1123758"/>
    <lineage>
        <taxon>Bacteria</taxon>
        <taxon>Pseudomonadati</taxon>
        <taxon>Bacteroidota</taxon>
        <taxon>Flavobacteriia</taxon>
        <taxon>Flavobacteriales</taxon>
        <taxon>Flavobacteriaceae</taxon>
        <taxon>Pseudofulvibacter</taxon>
    </lineage>
</organism>
<dbReference type="PROSITE" id="PS50293">
    <property type="entry name" value="TPR_REGION"/>
    <property type="match status" value="1"/>
</dbReference>
<feature type="repeat" description="TPR" evidence="3">
    <location>
        <begin position="97"/>
        <end position="130"/>
    </location>
</feature>
<keyword evidence="5" id="KW-0732">Signal</keyword>
<accession>A0ABW3I032</accession>
<evidence type="ECO:0000256" key="2">
    <source>
        <dbReference type="ARBA" id="ARBA00022803"/>
    </source>
</evidence>
<evidence type="ECO:0000256" key="4">
    <source>
        <dbReference type="SAM" id="MobiDB-lite"/>
    </source>
</evidence>
<reference evidence="7" key="1">
    <citation type="journal article" date="2019" name="Int. J. Syst. Evol. Microbiol.">
        <title>The Global Catalogue of Microorganisms (GCM) 10K type strain sequencing project: providing services to taxonomists for standard genome sequencing and annotation.</title>
        <authorList>
            <consortium name="The Broad Institute Genomics Platform"/>
            <consortium name="The Broad Institute Genome Sequencing Center for Infectious Disease"/>
            <person name="Wu L."/>
            <person name="Ma J."/>
        </authorList>
    </citation>
    <scope>NUCLEOTIDE SEQUENCE [LARGE SCALE GENOMIC DNA]</scope>
    <source>
        <strain evidence="7">CCUG 62114</strain>
    </source>
</reference>
<feature type="signal peptide" evidence="5">
    <location>
        <begin position="1"/>
        <end position="18"/>
    </location>
</feature>
<gene>
    <name evidence="6" type="ORF">ACFQ1O_04115</name>
</gene>
<dbReference type="PANTHER" id="PTHR44943:SF8">
    <property type="entry name" value="TPR REPEAT-CONTAINING PROTEIN MJ0263"/>
    <property type="match status" value="1"/>
</dbReference>
<dbReference type="Gene3D" id="1.25.40.10">
    <property type="entry name" value="Tetratricopeptide repeat domain"/>
    <property type="match status" value="2"/>
</dbReference>
<feature type="compositionally biased region" description="Basic and acidic residues" evidence="4">
    <location>
        <begin position="141"/>
        <end position="237"/>
    </location>
</feature>
<evidence type="ECO:0000256" key="5">
    <source>
        <dbReference type="SAM" id="SignalP"/>
    </source>
</evidence>
<dbReference type="RefSeq" id="WP_377713644.1">
    <property type="nucleotide sequence ID" value="NZ_JBHTJM010000005.1"/>
</dbReference>
<keyword evidence="7" id="KW-1185">Reference proteome</keyword>
<dbReference type="Proteomes" id="UP001596997">
    <property type="component" value="Unassembled WGS sequence"/>
</dbReference>
<feature type="compositionally biased region" description="Basic and acidic residues" evidence="4">
    <location>
        <begin position="257"/>
        <end position="266"/>
    </location>
</feature>
<dbReference type="PANTHER" id="PTHR44943">
    <property type="entry name" value="CELLULOSE SYNTHASE OPERON PROTEIN C"/>
    <property type="match status" value="1"/>
</dbReference>
<keyword evidence="2 3" id="KW-0802">TPR repeat</keyword>
<evidence type="ECO:0000313" key="6">
    <source>
        <dbReference type="EMBL" id="MFD0963189.1"/>
    </source>
</evidence>
<dbReference type="SMART" id="SM00028">
    <property type="entry name" value="TPR"/>
    <property type="match status" value="3"/>
</dbReference>
<evidence type="ECO:0000313" key="7">
    <source>
        <dbReference type="Proteomes" id="UP001596997"/>
    </source>
</evidence>
<feature type="repeat" description="TPR" evidence="3">
    <location>
        <begin position="60"/>
        <end position="93"/>
    </location>
</feature>
<dbReference type="InterPro" id="IPR051685">
    <property type="entry name" value="Ycf3/AcsC/BcsC/TPR_MFPF"/>
</dbReference>
<dbReference type="EMBL" id="JBHTJM010000005">
    <property type="protein sequence ID" value="MFD0963189.1"/>
    <property type="molecule type" value="Genomic_DNA"/>
</dbReference>
<dbReference type="Pfam" id="PF13432">
    <property type="entry name" value="TPR_16"/>
    <property type="match status" value="1"/>
</dbReference>